<accession>A0AAN9BHJ6</accession>
<sequence length="341" mass="38314">MGSAFVKNPVLQPDKKHSAMRRNWPSNPYREVGYGGARRGVIIGFDRCNFGNTSSQFAREFSGNSHVLFHNCSLGQEGVSFKCKTCKQHLAWTRDIENITSDKAKCVQECYFPGYNGNAELQTFESWIELEDEEEQEEEVFNPHNKPPRSQHKTENDFSGKSKQLKRSKENSACEDAAGFKKHQTEVCSTQFQSQQSAQVQGTSELIGIGVQGACASHQSSVPRATTDSGNCYMNTDERSYFQEQKRTHESPCQTTRSKNNSRGGRNLRKAPGEDIVLVIVHGANVRAKPIKGKHPAQTWYEATIEKAVCLTCMNHIGWVFNSEDRSFFGLLMKQMDPPGN</sequence>
<proteinExistence type="predicted"/>
<dbReference type="AlphaFoldDB" id="A0AAN9BHJ6"/>
<dbReference type="Proteomes" id="UP001374579">
    <property type="component" value="Unassembled WGS sequence"/>
</dbReference>
<dbReference type="EMBL" id="JBAMIC010000007">
    <property type="protein sequence ID" value="KAK7106391.1"/>
    <property type="molecule type" value="Genomic_DNA"/>
</dbReference>
<evidence type="ECO:0000313" key="3">
    <source>
        <dbReference type="Proteomes" id="UP001374579"/>
    </source>
</evidence>
<keyword evidence="3" id="KW-1185">Reference proteome</keyword>
<feature type="region of interest" description="Disordered" evidence="1">
    <location>
        <begin position="241"/>
        <end position="269"/>
    </location>
</feature>
<evidence type="ECO:0000256" key="1">
    <source>
        <dbReference type="SAM" id="MobiDB-lite"/>
    </source>
</evidence>
<feature type="compositionally biased region" description="Basic and acidic residues" evidence="1">
    <location>
        <begin position="241"/>
        <end position="250"/>
    </location>
</feature>
<gene>
    <name evidence="2" type="ORF">V1264_017654</name>
</gene>
<evidence type="ECO:0008006" key="4">
    <source>
        <dbReference type="Google" id="ProtNLM"/>
    </source>
</evidence>
<reference evidence="2 3" key="1">
    <citation type="submission" date="2024-02" db="EMBL/GenBank/DDBJ databases">
        <title>Chromosome-scale genome assembly of the rough periwinkle Littorina saxatilis.</title>
        <authorList>
            <person name="De Jode A."/>
            <person name="Faria R."/>
            <person name="Formenti G."/>
            <person name="Sims Y."/>
            <person name="Smith T.P."/>
            <person name="Tracey A."/>
            <person name="Wood J.M.D."/>
            <person name="Zagrodzka Z.B."/>
            <person name="Johannesson K."/>
            <person name="Butlin R.K."/>
            <person name="Leder E.H."/>
        </authorList>
    </citation>
    <scope>NUCLEOTIDE SEQUENCE [LARGE SCALE GENOMIC DNA]</scope>
    <source>
        <strain evidence="2">Snail1</strain>
        <tissue evidence="2">Muscle</tissue>
    </source>
</reference>
<comment type="caution">
    <text evidence="2">The sequence shown here is derived from an EMBL/GenBank/DDBJ whole genome shotgun (WGS) entry which is preliminary data.</text>
</comment>
<name>A0AAN9BHJ6_9CAEN</name>
<evidence type="ECO:0000313" key="2">
    <source>
        <dbReference type="EMBL" id="KAK7106391.1"/>
    </source>
</evidence>
<protein>
    <recommendedName>
        <fullName evidence="4">Yippee domain-containing protein</fullName>
    </recommendedName>
</protein>
<organism evidence="2 3">
    <name type="scientific">Littorina saxatilis</name>
    <dbReference type="NCBI Taxonomy" id="31220"/>
    <lineage>
        <taxon>Eukaryota</taxon>
        <taxon>Metazoa</taxon>
        <taxon>Spiralia</taxon>
        <taxon>Lophotrochozoa</taxon>
        <taxon>Mollusca</taxon>
        <taxon>Gastropoda</taxon>
        <taxon>Caenogastropoda</taxon>
        <taxon>Littorinimorpha</taxon>
        <taxon>Littorinoidea</taxon>
        <taxon>Littorinidae</taxon>
        <taxon>Littorina</taxon>
    </lineage>
</organism>
<dbReference type="Gene3D" id="2.170.150.20">
    <property type="entry name" value="Peptide methionine sulfoxide reductase"/>
    <property type="match status" value="1"/>
</dbReference>
<feature type="region of interest" description="Disordered" evidence="1">
    <location>
        <begin position="132"/>
        <end position="176"/>
    </location>
</feature>
<feature type="region of interest" description="Disordered" evidence="1">
    <location>
        <begin position="1"/>
        <end position="24"/>
    </location>
</feature>
<feature type="compositionally biased region" description="Polar residues" evidence="1">
    <location>
        <begin position="251"/>
        <end position="264"/>
    </location>
</feature>